<dbReference type="AlphaFoldDB" id="A0A927GF53"/>
<keyword evidence="1" id="KW-1133">Transmembrane helix</keyword>
<evidence type="ECO:0000313" key="4">
    <source>
        <dbReference type="Proteomes" id="UP000653797"/>
    </source>
</evidence>
<dbReference type="Proteomes" id="UP000653797">
    <property type="component" value="Unassembled WGS sequence"/>
</dbReference>
<gene>
    <name evidence="3" type="ORF">IC230_21455</name>
</gene>
<evidence type="ECO:0000313" key="3">
    <source>
        <dbReference type="EMBL" id="MBD2755484.1"/>
    </source>
</evidence>
<accession>A0A927GF53</accession>
<feature type="domain" description="2TM" evidence="2">
    <location>
        <begin position="16"/>
        <end position="83"/>
    </location>
</feature>
<evidence type="ECO:0000259" key="2">
    <source>
        <dbReference type="Pfam" id="PF13239"/>
    </source>
</evidence>
<proteinExistence type="predicted"/>
<dbReference type="RefSeq" id="WP_191041099.1">
    <property type="nucleotide sequence ID" value="NZ_JACXAA010000008.1"/>
</dbReference>
<feature type="transmembrane region" description="Helical" evidence="1">
    <location>
        <begin position="31"/>
        <end position="49"/>
    </location>
</feature>
<name>A0A927GF53_9BACT</name>
<dbReference type="EMBL" id="JACXAA010000008">
    <property type="protein sequence ID" value="MBD2755484.1"/>
    <property type="molecule type" value="Genomic_DNA"/>
</dbReference>
<evidence type="ECO:0000256" key="1">
    <source>
        <dbReference type="SAM" id="Phobius"/>
    </source>
</evidence>
<feature type="transmembrane region" description="Helical" evidence="1">
    <location>
        <begin position="61"/>
        <end position="80"/>
    </location>
</feature>
<keyword evidence="4" id="KW-1185">Reference proteome</keyword>
<reference evidence="3" key="1">
    <citation type="submission" date="2020-09" db="EMBL/GenBank/DDBJ databases">
        <authorList>
            <person name="Kim M.K."/>
        </authorList>
    </citation>
    <scope>NUCLEOTIDE SEQUENCE</scope>
    <source>
        <strain evidence="3">BT704</strain>
    </source>
</reference>
<organism evidence="3 4">
    <name type="scientific">Spirosoma validum</name>
    <dbReference type="NCBI Taxonomy" id="2771355"/>
    <lineage>
        <taxon>Bacteria</taxon>
        <taxon>Pseudomonadati</taxon>
        <taxon>Bacteroidota</taxon>
        <taxon>Cytophagia</taxon>
        <taxon>Cytophagales</taxon>
        <taxon>Cytophagaceae</taxon>
        <taxon>Spirosoma</taxon>
    </lineage>
</organism>
<comment type="caution">
    <text evidence="3">The sequence shown here is derived from an EMBL/GenBank/DDBJ whole genome shotgun (WGS) entry which is preliminary data.</text>
</comment>
<protein>
    <submittedName>
        <fullName evidence="3">2TM domain-containing protein</fullName>
    </submittedName>
</protein>
<keyword evidence="1" id="KW-0812">Transmembrane</keyword>
<sequence>MEPTQNTPERDAYLWKQAKARVGFRMHLQSYLLVNSGLWLIWAFTTFAFNSDGYRHWIFPWPIFPMLGWGIGLASHYFHVYRGGNERSMIEEEYQKLLSQRA</sequence>
<dbReference type="Pfam" id="PF13239">
    <property type="entry name" value="2TM"/>
    <property type="match status" value="1"/>
</dbReference>
<keyword evidence="1" id="KW-0472">Membrane</keyword>
<dbReference type="InterPro" id="IPR025698">
    <property type="entry name" value="2TM_dom"/>
</dbReference>